<reference evidence="2 3" key="1">
    <citation type="submission" date="2020-10" db="EMBL/GenBank/DDBJ databases">
        <title>Connecting structure to function with the recovery of over 1000 high-quality activated sludge metagenome-assembled genomes encoding full-length rRNA genes using long-read sequencing.</title>
        <authorList>
            <person name="Singleton C.M."/>
            <person name="Petriglieri F."/>
            <person name="Kristensen J.M."/>
            <person name="Kirkegaard R.H."/>
            <person name="Michaelsen T.Y."/>
            <person name="Andersen M.H."/>
            <person name="Karst S.M."/>
            <person name="Dueholm M.S."/>
            <person name="Nielsen P.H."/>
            <person name="Albertsen M."/>
        </authorList>
    </citation>
    <scope>NUCLEOTIDE SEQUENCE [LARGE SCALE GENOMIC DNA]</scope>
    <source>
        <strain evidence="2">Ribe_18-Q3-R11-54_MAXAC.273</strain>
    </source>
</reference>
<dbReference type="AlphaFoldDB" id="A0A9D7SSQ8"/>
<comment type="caution">
    <text evidence="2">The sequence shown here is derived from an EMBL/GenBank/DDBJ whole genome shotgun (WGS) entry which is preliminary data.</text>
</comment>
<protein>
    <submittedName>
        <fullName evidence="2">T9SS type A sorting domain-containing protein</fullName>
    </submittedName>
</protein>
<keyword evidence="1" id="KW-0732">Signal</keyword>
<name>A0A9D7SSQ8_9BACT</name>
<proteinExistence type="predicted"/>
<gene>
    <name evidence="2" type="ORF">IPP15_08225</name>
</gene>
<evidence type="ECO:0000313" key="3">
    <source>
        <dbReference type="Proteomes" id="UP000808337"/>
    </source>
</evidence>
<feature type="chain" id="PRO_5039710525" evidence="1">
    <location>
        <begin position="20"/>
        <end position="313"/>
    </location>
</feature>
<sequence length="313" mass="35991">MKHSLLPFFILVCFCALKAQSYHPMPISGAQWNVARCWFFYPGGWHDEYAIKMDGGDTTINGHVYKKLFLETHHAPGTEYDSTYTHFLGAMREANRQVFFISEYQCLDTIERMAYDFNYTSPGDTIYTQILTNGLTQFIPHYVTSIDSVLVGTEWNRRINMTDESGYFNESWTEGVGSSLGLTYASYWQLTDNSYDLTCFYNEHILNYTNPQPAYLFCTAPLPDIQCSATTSVLHVQTEQNFTIYPDPALDELTVSSIIDFHSVHIFNVMGEDVMSCVYSRSLAIQNLVPGIYYIQFMDEHKQLKSVSRFVKE</sequence>
<evidence type="ECO:0000256" key="1">
    <source>
        <dbReference type="SAM" id="SignalP"/>
    </source>
</evidence>
<organism evidence="2 3">
    <name type="scientific">Candidatus Opimibacter skivensis</name>
    <dbReference type="NCBI Taxonomy" id="2982028"/>
    <lineage>
        <taxon>Bacteria</taxon>
        <taxon>Pseudomonadati</taxon>
        <taxon>Bacteroidota</taxon>
        <taxon>Saprospiria</taxon>
        <taxon>Saprospirales</taxon>
        <taxon>Saprospiraceae</taxon>
        <taxon>Candidatus Opimibacter</taxon>
    </lineage>
</organism>
<dbReference type="Proteomes" id="UP000808337">
    <property type="component" value="Unassembled WGS sequence"/>
</dbReference>
<dbReference type="EMBL" id="JADKGY010000006">
    <property type="protein sequence ID" value="MBK9982397.1"/>
    <property type="molecule type" value="Genomic_DNA"/>
</dbReference>
<feature type="signal peptide" evidence="1">
    <location>
        <begin position="1"/>
        <end position="19"/>
    </location>
</feature>
<accession>A0A9D7SSQ8</accession>
<evidence type="ECO:0000313" key="2">
    <source>
        <dbReference type="EMBL" id="MBK9982397.1"/>
    </source>
</evidence>